<comment type="caution">
    <text evidence="4">The sequence shown here is derived from an EMBL/GenBank/DDBJ whole genome shotgun (WGS) entry which is preliminary data.</text>
</comment>
<keyword evidence="3 4" id="KW-0808">Transferase</keyword>
<evidence type="ECO:0000256" key="3">
    <source>
        <dbReference type="ARBA" id="ARBA00022679"/>
    </source>
</evidence>
<evidence type="ECO:0000313" key="4">
    <source>
        <dbReference type="EMBL" id="KAF5174878.1"/>
    </source>
</evidence>
<protein>
    <submittedName>
        <fullName evidence="4">Udp-glycosyltransferase 91c1</fullName>
    </submittedName>
</protein>
<dbReference type="EMBL" id="JABWDY010044822">
    <property type="protein sequence ID" value="KAF5174878.1"/>
    <property type="molecule type" value="Genomic_DNA"/>
</dbReference>
<keyword evidence="5" id="KW-1185">Reference proteome</keyword>
<dbReference type="FunFam" id="3.40.50.2000:FF:000037">
    <property type="entry name" value="Glycosyltransferase"/>
    <property type="match status" value="1"/>
</dbReference>
<name>A0A7J6UQQ8_THATH</name>
<dbReference type="FunFam" id="3.40.50.2000:FF:000088">
    <property type="entry name" value="Glycosyltransferase"/>
    <property type="match status" value="1"/>
</dbReference>
<proteinExistence type="inferred from homology"/>
<dbReference type="PANTHER" id="PTHR48049:SF75">
    <property type="entry name" value="UDP-RHAMNOSE:RHAMNOSYLTRANSFERASE 1"/>
    <property type="match status" value="1"/>
</dbReference>
<dbReference type="SUPFAM" id="SSF53756">
    <property type="entry name" value="UDP-Glycosyltransferase/glycogen phosphorylase"/>
    <property type="match status" value="1"/>
</dbReference>
<evidence type="ECO:0000313" key="5">
    <source>
        <dbReference type="Proteomes" id="UP000554482"/>
    </source>
</evidence>
<reference evidence="4 5" key="1">
    <citation type="submission" date="2020-06" db="EMBL/GenBank/DDBJ databases">
        <title>Transcriptomic and genomic resources for Thalictrum thalictroides and T. hernandezii: Facilitating candidate gene discovery in an emerging model plant lineage.</title>
        <authorList>
            <person name="Arias T."/>
            <person name="Riano-Pachon D.M."/>
            <person name="Di Stilio V.S."/>
        </authorList>
    </citation>
    <scope>NUCLEOTIDE SEQUENCE [LARGE SCALE GENOMIC DNA]</scope>
    <source>
        <strain evidence="5">cv. WT478/WT964</strain>
        <tissue evidence="4">Leaves</tissue>
    </source>
</reference>
<evidence type="ECO:0000256" key="2">
    <source>
        <dbReference type="ARBA" id="ARBA00022676"/>
    </source>
</evidence>
<dbReference type="AlphaFoldDB" id="A0A7J6UQQ8"/>
<accession>A0A7J6UQQ8</accession>
<dbReference type="Proteomes" id="UP000554482">
    <property type="component" value="Unassembled WGS sequence"/>
</dbReference>
<keyword evidence="2" id="KW-0328">Glycosyltransferase</keyword>
<dbReference type="CDD" id="cd03784">
    <property type="entry name" value="GT1_Gtf-like"/>
    <property type="match status" value="1"/>
</dbReference>
<dbReference type="OrthoDB" id="5835829at2759"/>
<comment type="similarity">
    <text evidence="1">Belongs to the UDP-glycosyltransferase family.</text>
</comment>
<dbReference type="Pfam" id="PF00201">
    <property type="entry name" value="UDPGT"/>
    <property type="match status" value="1"/>
</dbReference>
<dbReference type="InterPro" id="IPR050481">
    <property type="entry name" value="UDP-glycosyltransf_plant"/>
</dbReference>
<dbReference type="InterPro" id="IPR002213">
    <property type="entry name" value="UDP_glucos_trans"/>
</dbReference>
<dbReference type="Gene3D" id="3.40.50.2000">
    <property type="entry name" value="Glycogen Phosphorylase B"/>
    <property type="match status" value="2"/>
</dbReference>
<dbReference type="PANTHER" id="PTHR48049">
    <property type="entry name" value="GLYCOSYLTRANSFERASE"/>
    <property type="match status" value="1"/>
</dbReference>
<gene>
    <name evidence="4" type="ORF">FRX31_035534</name>
</gene>
<sequence length="466" mass="52934">MEGEPKLHIVMFPWLAFGHMLPFLEFSKCLAQKGHHISFISTPKNLQRLPKIPHTLASSLKLIPIPFLCNPNLPPNAESTADITPDQGKLLMEALDSLQDPLTSFLEESRPDWIFCDFAPYWLPPIAAKLNIPYIYFNIFNASMLCFYGSVLEMMSGDLRSRLTPEDYMVPPKWVPFPSNLALRSHEAASFGKNSEPKSKSLSNLYRMGAVIQGSEFMAVRSCTEFEGEWLRLLEEEVCLKPVIPVGLLPPPPPTAHDSNDENWVPIKNWLDKQAEGSVVYIAFGSESAPNQDQVAELAHGLEMSKLPFFWVVRKPPAYQSEMFLPIGFEDRVKDRGYVSMAWVPQLSILTHRSVGGFLTHGGWSSIIEGLKFGLALTLLPMSQPQGLNARLLEWKKIGLEIPRDEDGSFKRDSVAGSLRTVMVEKEGEMFRTKAKEMKDIFGNKERNDQYMEEFDRYLKEYKRRS</sequence>
<organism evidence="4 5">
    <name type="scientific">Thalictrum thalictroides</name>
    <name type="common">Rue-anemone</name>
    <name type="synonym">Anemone thalictroides</name>
    <dbReference type="NCBI Taxonomy" id="46969"/>
    <lineage>
        <taxon>Eukaryota</taxon>
        <taxon>Viridiplantae</taxon>
        <taxon>Streptophyta</taxon>
        <taxon>Embryophyta</taxon>
        <taxon>Tracheophyta</taxon>
        <taxon>Spermatophyta</taxon>
        <taxon>Magnoliopsida</taxon>
        <taxon>Ranunculales</taxon>
        <taxon>Ranunculaceae</taxon>
        <taxon>Thalictroideae</taxon>
        <taxon>Thalictrum</taxon>
    </lineage>
</organism>
<dbReference type="GO" id="GO:0035251">
    <property type="term" value="F:UDP-glucosyltransferase activity"/>
    <property type="evidence" value="ECO:0007669"/>
    <property type="project" value="InterPro"/>
</dbReference>
<evidence type="ECO:0000256" key="1">
    <source>
        <dbReference type="ARBA" id="ARBA00009995"/>
    </source>
</evidence>